<feature type="compositionally biased region" description="Polar residues" evidence="5">
    <location>
        <begin position="134"/>
        <end position="143"/>
    </location>
</feature>
<evidence type="ECO:0000313" key="6">
    <source>
        <dbReference type="EMBL" id="QNT79355.1"/>
    </source>
</evidence>
<dbReference type="EMBL" id="CP060244">
    <property type="protein sequence ID" value="QNT79355.1"/>
    <property type="molecule type" value="Genomic_DNA"/>
</dbReference>
<evidence type="ECO:0000256" key="2">
    <source>
        <dbReference type="ARBA" id="ARBA00023172"/>
    </source>
</evidence>
<dbReference type="InterPro" id="IPR011344">
    <property type="entry name" value="ssDNA-bd"/>
</dbReference>
<dbReference type="GO" id="GO:0006281">
    <property type="term" value="P:DNA repair"/>
    <property type="evidence" value="ECO:0007669"/>
    <property type="project" value="UniProtKB-UniRule"/>
</dbReference>
<comment type="caution">
    <text evidence="3">Lacks conserved residue(s) required for the propagation of feature annotation.</text>
</comment>
<keyword evidence="2 3" id="KW-0233">DNA recombination</keyword>
<evidence type="ECO:0000256" key="3">
    <source>
        <dbReference type="HAMAP-Rule" id="MF_00984"/>
    </source>
</evidence>
<evidence type="ECO:0000256" key="5">
    <source>
        <dbReference type="SAM" id="MobiDB-lite"/>
    </source>
</evidence>
<keyword evidence="1 3" id="KW-0238">DNA-binding</keyword>
<dbReference type="Proteomes" id="UP000516349">
    <property type="component" value="Chromosome"/>
</dbReference>
<dbReference type="AlphaFoldDB" id="A0A7H1NU95"/>
<evidence type="ECO:0000313" key="7">
    <source>
        <dbReference type="Proteomes" id="UP000516349"/>
    </source>
</evidence>
<accession>A0A7H1NU95</accession>
<reference evidence="6 7" key="1">
    <citation type="submission" date="2020-08" db="EMBL/GenBank/DDBJ databases">
        <title>Complete genome sequence of Entomobacter blattae G55GP.</title>
        <authorList>
            <person name="Poehlein A."/>
            <person name="Guzman J."/>
            <person name="Daniel R."/>
            <person name="Vilcinskas A."/>
        </authorList>
    </citation>
    <scope>NUCLEOTIDE SEQUENCE [LARGE SCALE GENOMIC DNA]</scope>
    <source>
        <strain evidence="6 7">G55GP</strain>
    </source>
</reference>
<dbReference type="KEGG" id="ebla:JGUZn3_21530"/>
<dbReference type="NCBIfam" id="TIGR00621">
    <property type="entry name" value="ssb"/>
    <property type="match status" value="1"/>
</dbReference>
<dbReference type="SUPFAM" id="SSF50249">
    <property type="entry name" value="Nucleic acid-binding proteins"/>
    <property type="match status" value="1"/>
</dbReference>
<dbReference type="InterPro" id="IPR012340">
    <property type="entry name" value="NA-bd_OB-fold"/>
</dbReference>
<dbReference type="PROSITE" id="PS50935">
    <property type="entry name" value="SSB"/>
    <property type="match status" value="1"/>
</dbReference>
<dbReference type="PANTHER" id="PTHR10302">
    <property type="entry name" value="SINGLE-STRANDED DNA-BINDING PROTEIN"/>
    <property type="match status" value="1"/>
</dbReference>
<gene>
    <name evidence="6" type="ORF">JGUZn3_21530</name>
</gene>
<dbReference type="CDD" id="cd04496">
    <property type="entry name" value="SSB_OBF"/>
    <property type="match status" value="1"/>
</dbReference>
<organism evidence="6 7">
    <name type="scientific">Entomobacter blattae</name>
    <dbReference type="NCBI Taxonomy" id="2762277"/>
    <lineage>
        <taxon>Bacteria</taxon>
        <taxon>Pseudomonadati</taxon>
        <taxon>Pseudomonadota</taxon>
        <taxon>Alphaproteobacteria</taxon>
        <taxon>Acetobacterales</taxon>
        <taxon>Acetobacteraceae</taxon>
        <taxon>Entomobacter</taxon>
    </lineage>
</organism>
<sequence length="164" mass="18364">MAGSVNKVILVGNLGRDPEVRTGQSGARIVTFSVATSDTWNDRSSGERRERTEWHKVVIFNERLGDVAEKYLKKGRKVYIEGSLQTRKWADQSGVERYTTEIIIDRFRGELVLIDSQRGGEADMEEGYNPPRQIESSSSTRNQGGSGWEPAPMGGQDLDDEIPF</sequence>
<protein>
    <recommendedName>
        <fullName evidence="3 4">Single-stranded DNA-binding protein</fullName>
        <shortName evidence="3">SSB</shortName>
    </recommendedName>
</protein>
<dbReference type="GO" id="GO:0006260">
    <property type="term" value="P:DNA replication"/>
    <property type="evidence" value="ECO:0007669"/>
    <property type="project" value="UniProtKB-UniRule"/>
</dbReference>
<dbReference type="RefSeq" id="WP_203413525.1">
    <property type="nucleotide sequence ID" value="NZ_CP060244.1"/>
</dbReference>
<dbReference type="GO" id="GO:0006310">
    <property type="term" value="P:DNA recombination"/>
    <property type="evidence" value="ECO:0007669"/>
    <property type="project" value="UniProtKB-UniRule"/>
</dbReference>
<dbReference type="PANTHER" id="PTHR10302:SF27">
    <property type="entry name" value="SINGLE-STRANDED DNA-BINDING PROTEIN"/>
    <property type="match status" value="1"/>
</dbReference>
<evidence type="ECO:0000256" key="1">
    <source>
        <dbReference type="ARBA" id="ARBA00023125"/>
    </source>
</evidence>
<dbReference type="Gene3D" id="2.40.50.140">
    <property type="entry name" value="Nucleic acid-binding proteins"/>
    <property type="match status" value="1"/>
</dbReference>
<feature type="region of interest" description="Disordered" evidence="5">
    <location>
        <begin position="118"/>
        <end position="164"/>
    </location>
</feature>
<comment type="subunit">
    <text evidence="3">Homotetramer.</text>
</comment>
<feature type="short sequence motif" description="Important for interaction with partner proteins" evidence="3">
    <location>
        <begin position="159"/>
        <end position="164"/>
    </location>
</feature>
<dbReference type="HAMAP" id="MF_00984">
    <property type="entry name" value="SSB"/>
    <property type="match status" value="1"/>
</dbReference>
<proteinExistence type="inferred from homology"/>
<dbReference type="Pfam" id="PF00436">
    <property type="entry name" value="SSB"/>
    <property type="match status" value="1"/>
</dbReference>
<dbReference type="GO" id="GO:0009295">
    <property type="term" value="C:nucleoid"/>
    <property type="evidence" value="ECO:0007669"/>
    <property type="project" value="TreeGrafter"/>
</dbReference>
<keyword evidence="3" id="KW-0235">DNA replication</keyword>
<keyword evidence="3" id="KW-0227">DNA damage</keyword>
<comment type="function">
    <text evidence="3">Plays an important role in DNA replication, recombination and repair. Binds to ssDNA and to an array of partner proteins to recruit them to their sites of action during DNA metabolism.</text>
</comment>
<dbReference type="GO" id="GO:0003697">
    <property type="term" value="F:single-stranded DNA binding"/>
    <property type="evidence" value="ECO:0007669"/>
    <property type="project" value="UniProtKB-UniRule"/>
</dbReference>
<name>A0A7H1NU95_9PROT</name>
<keyword evidence="7" id="KW-1185">Reference proteome</keyword>
<dbReference type="InterPro" id="IPR000424">
    <property type="entry name" value="Primosome_PriB/ssb"/>
</dbReference>
<evidence type="ECO:0000256" key="4">
    <source>
        <dbReference type="RuleBase" id="RU000524"/>
    </source>
</evidence>
<keyword evidence="3" id="KW-0234">DNA repair</keyword>